<organism evidence="1">
    <name type="scientific">Nonomuraea gerenzanensis</name>
    <dbReference type="NCBI Taxonomy" id="93944"/>
    <lineage>
        <taxon>Bacteria</taxon>
        <taxon>Bacillati</taxon>
        <taxon>Actinomycetota</taxon>
        <taxon>Actinomycetes</taxon>
        <taxon>Streptosporangiales</taxon>
        <taxon>Streptosporangiaceae</taxon>
        <taxon>Nonomuraea</taxon>
    </lineage>
</organism>
<dbReference type="EMBL" id="LT559118">
    <property type="protein sequence ID" value="SBO92408.1"/>
    <property type="molecule type" value="Genomic_DNA"/>
</dbReference>
<reference evidence="1" key="1">
    <citation type="submission" date="2016-04" db="EMBL/GenBank/DDBJ databases">
        <authorList>
            <person name="Evans L.H."/>
            <person name="Alamgir A."/>
            <person name="Owens N."/>
            <person name="Weber N.D."/>
            <person name="Virtaneva K."/>
            <person name="Barbian K."/>
            <person name="Babar A."/>
            <person name="Rosenke K."/>
        </authorList>
    </citation>
    <scope>NUCLEOTIDE SEQUENCE</scope>
    <source>
        <strain evidence="1">Nono1</strain>
    </source>
</reference>
<accession>A0A1M4E0U2</accession>
<evidence type="ECO:0000313" key="1">
    <source>
        <dbReference type="EMBL" id="SBO92408.1"/>
    </source>
</evidence>
<sequence>MCDGGTAVLQRIDYRHAPVVTHTPPSLTPCAAGLVAPRHETRSRTACPEP</sequence>
<proteinExistence type="predicted"/>
<protein>
    <submittedName>
        <fullName evidence="1">Uncharacterized protein</fullName>
    </submittedName>
</protein>
<gene>
    <name evidence="1" type="ORF">BN4615_P1922</name>
</gene>
<name>A0A1M4E0U2_9ACTN</name>
<dbReference type="AlphaFoldDB" id="A0A1M4E0U2"/>